<dbReference type="PRINTS" id="PR01576">
    <property type="entry name" value="PDEFORMYLASE"/>
</dbReference>
<dbReference type="GO" id="GO:0046872">
    <property type="term" value="F:metal ion binding"/>
    <property type="evidence" value="ECO:0007669"/>
    <property type="project" value="UniProtKB-KW"/>
</dbReference>
<feature type="binding site" evidence="2">
    <location>
        <position position="145"/>
    </location>
    <ligand>
        <name>Fe cation</name>
        <dbReference type="ChEBI" id="CHEBI:24875"/>
    </ligand>
</feature>
<dbReference type="CDD" id="cd00487">
    <property type="entry name" value="Pep_deformylase"/>
    <property type="match status" value="1"/>
</dbReference>
<comment type="similarity">
    <text evidence="1 2">Belongs to the polypeptide deformylase family.</text>
</comment>
<dbReference type="PIRSF" id="PIRSF004749">
    <property type="entry name" value="Pep_def"/>
    <property type="match status" value="1"/>
</dbReference>
<dbReference type="Gene3D" id="3.90.45.10">
    <property type="entry name" value="Peptide deformylase"/>
    <property type="match status" value="1"/>
</dbReference>
<sequence length="167" mass="17803">MGVTVLPVVRLPDPVLKRRAEEVGEVTDEVRRLCADLVETMRAAPACVGLAAPQVGVGLRAFCVDVTGHAKARSCHGTVVLVDPEVVAAGPGVTGREGCMSVPDLTGDVARATELVLRGRAPDGLERVLQVNAFEARAFLHELDHLDGLLFLDRVTSGGLFPRKVYR</sequence>
<protein>
    <recommendedName>
        <fullName evidence="2">Peptide deformylase</fullName>
        <shortName evidence="2">PDF</shortName>
        <ecNumber evidence="2">3.5.1.88</ecNumber>
    </recommendedName>
    <alternativeName>
        <fullName evidence="2">Polypeptide deformylase</fullName>
    </alternativeName>
</protein>
<dbReference type="NCBIfam" id="NF001159">
    <property type="entry name" value="PRK00150.1-3"/>
    <property type="match status" value="1"/>
</dbReference>
<comment type="catalytic activity">
    <reaction evidence="2">
        <text>N-terminal N-formyl-L-methionyl-[peptide] + H2O = N-terminal L-methionyl-[peptide] + formate</text>
        <dbReference type="Rhea" id="RHEA:24420"/>
        <dbReference type="Rhea" id="RHEA-COMP:10639"/>
        <dbReference type="Rhea" id="RHEA-COMP:10640"/>
        <dbReference type="ChEBI" id="CHEBI:15377"/>
        <dbReference type="ChEBI" id="CHEBI:15740"/>
        <dbReference type="ChEBI" id="CHEBI:49298"/>
        <dbReference type="ChEBI" id="CHEBI:64731"/>
        <dbReference type="EC" id="3.5.1.88"/>
    </reaction>
</comment>
<reference evidence="3" key="1">
    <citation type="submission" date="2020-02" db="EMBL/GenBank/DDBJ databases">
        <authorList>
            <person name="Meier V. D."/>
        </authorList>
    </citation>
    <scope>NUCLEOTIDE SEQUENCE</scope>
    <source>
        <strain evidence="3">AVDCRST_MAG76</strain>
    </source>
</reference>
<name>A0A6J4I4L4_9ACTN</name>
<dbReference type="GO" id="GO:0006412">
    <property type="term" value="P:translation"/>
    <property type="evidence" value="ECO:0007669"/>
    <property type="project" value="UniProtKB-UniRule"/>
</dbReference>
<proteinExistence type="inferred from homology"/>
<dbReference type="SUPFAM" id="SSF56420">
    <property type="entry name" value="Peptide deformylase"/>
    <property type="match status" value="1"/>
</dbReference>
<dbReference type="Pfam" id="PF01327">
    <property type="entry name" value="Pep_deformylase"/>
    <property type="match status" value="1"/>
</dbReference>
<dbReference type="AlphaFoldDB" id="A0A6J4I4L4"/>
<dbReference type="PANTHER" id="PTHR10458:SF22">
    <property type="entry name" value="PEPTIDE DEFORMYLASE"/>
    <property type="match status" value="1"/>
</dbReference>
<feature type="binding site" evidence="2">
    <location>
        <position position="141"/>
    </location>
    <ligand>
        <name>Fe cation</name>
        <dbReference type="ChEBI" id="CHEBI:24875"/>
    </ligand>
</feature>
<dbReference type="InterPro" id="IPR036821">
    <property type="entry name" value="Peptide_deformylase_sf"/>
</dbReference>
<keyword evidence="2" id="KW-0408">Iron</keyword>
<comment type="cofactor">
    <cofactor evidence="2">
        <name>Fe(2+)</name>
        <dbReference type="ChEBI" id="CHEBI:29033"/>
    </cofactor>
    <text evidence="2">Binds 1 Fe(2+) ion.</text>
</comment>
<dbReference type="HAMAP" id="MF_00163">
    <property type="entry name" value="Pep_deformylase"/>
    <property type="match status" value="1"/>
</dbReference>
<keyword evidence="2" id="KW-0479">Metal-binding</keyword>
<keyword evidence="2 3" id="KW-0378">Hydrolase</keyword>
<dbReference type="InterPro" id="IPR023635">
    <property type="entry name" value="Peptide_deformylase"/>
</dbReference>
<dbReference type="EC" id="3.5.1.88" evidence="2"/>
<feature type="active site" evidence="2">
    <location>
        <position position="142"/>
    </location>
</feature>
<evidence type="ECO:0000256" key="1">
    <source>
        <dbReference type="ARBA" id="ARBA00010759"/>
    </source>
</evidence>
<dbReference type="GO" id="GO:0042586">
    <property type="term" value="F:peptide deformylase activity"/>
    <property type="evidence" value="ECO:0007669"/>
    <property type="project" value="UniProtKB-UniRule"/>
</dbReference>
<accession>A0A6J4I4L4</accession>
<gene>
    <name evidence="2" type="primary">def</name>
    <name evidence="3" type="ORF">AVDCRST_MAG76-1770</name>
</gene>
<evidence type="ECO:0000256" key="2">
    <source>
        <dbReference type="HAMAP-Rule" id="MF_00163"/>
    </source>
</evidence>
<comment type="function">
    <text evidence="2">Removes the formyl group from the N-terminal Met of newly synthesized proteins. Requires at least a dipeptide for an efficient rate of reaction. N-terminal L-methionine is a prerequisite for activity but the enzyme has broad specificity at other positions.</text>
</comment>
<dbReference type="NCBIfam" id="TIGR00079">
    <property type="entry name" value="pept_deformyl"/>
    <property type="match status" value="1"/>
</dbReference>
<keyword evidence="2" id="KW-0648">Protein biosynthesis</keyword>
<dbReference type="PANTHER" id="PTHR10458">
    <property type="entry name" value="PEPTIDE DEFORMYLASE"/>
    <property type="match status" value="1"/>
</dbReference>
<feature type="binding site" evidence="2">
    <location>
        <position position="99"/>
    </location>
    <ligand>
        <name>Fe cation</name>
        <dbReference type="ChEBI" id="CHEBI:24875"/>
    </ligand>
</feature>
<evidence type="ECO:0000313" key="3">
    <source>
        <dbReference type="EMBL" id="CAA9240985.1"/>
    </source>
</evidence>
<dbReference type="EMBL" id="CADCSZ010000107">
    <property type="protein sequence ID" value="CAA9240985.1"/>
    <property type="molecule type" value="Genomic_DNA"/>
</dbReference>
<organism evidence="3">
    <name type="scientific">uncultured Acidimicrobiales bacterium</name>
    <dbReference type="NCBI Taxonomy" id="310071"/>
    <lineage>
        <taxon>Bacteria</taxon>
        <taxon>Bacillati</taxon>
        <taxon>Actinomycetota</taxon>
        <taxon>Acidimicrobiia</taxon>
        <taxon>Acidimicrobiales</taxon>
        <taxon>environmental samples</taxon>
    </lineage>
</organism>